<keyword evidence="3" id="KW-1185">Reference proteome</keyword>
<sequence>MKQSRGYISKRFPQTVAQEDYYWIVVSFSNRDDVTLRLPPHIDTREIIEEWTIEGWIIEGLIIEGTSQCITEEDLNQLRCRPVSFSTNCNSPTLDSVLNRGAVFWSHRRTSQVVKWFSSFLRFISFLPSFRIRVVNDGYRVLYSCWWGKKQRSGYMSMMFPETVVVEGSYWIVVLFWKVRQISRYRYILISMWLPKMLLCNNFFDNNNNFDFRNSDDVALHLSSHVGEIIKGWIIEGWIIEGWIIEGTVKHDRSCLEMSEADGVDGGVLRQQGLVRLQFSDKPETPEAERHLEREF</sequence>
<evidence type="ECO:0000313" key="3">
    <source>
        <dbReference type="Proteomes" id="UP000614350"/>
    </source>
</evidence>
<keyword evidence="1" id="KW-0472">Membrane</keyword>
<keyword evidence="1" id="KW-1133">Transmembrane helix</keyword>
<reference evidence="2" key="1">
    <citation type="journal article" date="2020" name="G3 (Bethesda)">
        <title>High-Quality Assemblies for Three Invasive Social Wasps from the &lt;i&gt;Vespula&lt;/i&gt; Genus.</title>
        <authorList>
            <person name="Harrop T.W.R."/>
            <person name="Guhlin J."/>
            <person name="McLaughlin G.M."/>
            <person name="Permina E."/>
            <person name="Stockwell P."/>
            <person name="Gilligan J."/>
            <person name="Le Lec M.F."/>
            <person name="Gruber M.A.M."/>
            <person name="Quinn O."/>
            <person name="Lovegrove M."/>
            <person name="Duncan E.J."/>
            <person name="Remnant E.J."/>
            <person name="Van Eeckhoven J."/>
            <person name="Graham B."/>
            <person name="Knapp R.A."/>
            <person name="Langford K.W."/>
            <person name="Kronenberg Z."/>
            <person name="Press M.O."/>
            <person name="Eacker S.M."/>
            <person name="Wilson-Rankin E.E."/>
            <person name="Purcell J."/>
            <person name="Lester P.J."/>
            <person name="Dearden P.K."/>
        </authorList>
    </citation>
    <scope>NUCLEOTIDE SEQUENCE</scope>
    <source>
        <strain evidence="2">Marl-1</strain>
    </source>
</reference>
<evidence type="ECO:0000313" key="2">
    <source>
        <dbReference type="EMBL" id="KAF7385638.1"/>
    </source>
</evidence>
<organism evidence="2 3">
    <name type="scientific">Vespula vulgaris</name>
    <name type="common">Yellow jacket</name>
    <name type="synonym">Wasp</name>
    <dbReference type="NCBI Taxonomy" id="7454"/>
    <lineage>
        <taxon>Eukaryota</taxon>
        <taxon>Metazoa</taxon>
        <taxon>Ecdysozoa</taxon>
        <taxon>Arthropoda</taxon>
        <taxon>Hexapoda</taxon>
        <taxon>Insecta</taxon>
        <taxon>Pterygota</taxon>
        <taxon>Neoptera</taxon>
        <taxon>Endopterygota</taxon>
        <taxon>Hymenoptera</taxon>
        <taxon>Apocrita</taxon>
        <taxon>Aculeata</taxon>
        <taxon>Vespoidea</taxon>
        <taxon>Vespidae</taxon>
        <taxon>Vespinae</taxon>
        <taxon>Vespula</taxon>
    </lineage>
</organism>
<dbReference type="EMBL" id="JACSEA010000014">
    <property type="protein sequence ID" value="KAF7385638.1"/>
    <property type="molecule type" value="Genomic_DNA"/>
</dbReference>
<comment type="caution">
    <text evidence="2">The sequence shown here is derived from an EMBL/GenBank/DDBJ whole genome shotgun (WGS) entry which is preliminary data.</text>
</comment>
<protein>
    <submittedName>
        <fullName evidence="2">Uncharacterized protein</fullName>
    </submittedName>
</protein>
<evidence type="ECO:0000256" key="1">
    <source>
        <dbReference type="SAM" id="Phobius"/>
    </source>
</evidence>
<keyword evidence="1" id="KW-0812">Transmembrane</keyword>
<proteinExistence type="predicted"/>
<feature type="transmembrane region" description="Helical" evidence="1">
    <location>
        <begin position="154"/>
        <end position="177"/>
    </location>
</feature>
<gene>
    <name evidence="2" type="ORF">HZH66_011480</name>
</gene>
<dbReference type="AlphaFoldDB" id="A0A834MWH5"/>
<accession>A0A834MWH5</accession>
<feature type="transmembrane region" description="Helical" evidence="1">
    <location>
        <begin position="113"/>
        <end position="134"/>
    </location>
</feature>
<name>A0A834MWH5_VESVU</name>
<dbReference type="Proteomes" id="UP000614350">
    <property type="component" value="Unassembled WGS sequence"/>
</dbReference>